<dbReference type="InterPro" id="IPR043502">
    <property type="entry name" value="DNA/RNA_pol_sf"/>
</dbReference>
<comment type="caution">
    <text evidence="1">The sequence shown here is derived from an EMBL/GenBank/DDBJ whole genome shotgun (WGS) entry which is preliminary data.</text>
</comment>
<name>A0A8K0P891_LADFU</name>
<accession>A0A8K0P891</accession>
<dbReference type="AlphaFoldDB" id="A0A8K0P891"/>
<gene>
    <name evidence="1" type="ORF">J437_LFUL014027</name>
</gene>
<evidence type="ECO:0000313" key="2">
    <source>
        <dbReference type="Proteomes" id="UP000792457"/>
    </source>
</evidence>
<dbReference type="OrthoDB" id="5871067at2759"/>
<protein>
    <submittedName>
        <fullName evidence="1">Uncharacterized protein</fullName>
    </submittedName>
</protein>
<dbReference type="Proteomes" id="UP000792457">
    <property type="component" value="Unassembled WGS sequence"/>
</dbReference>
<evidence type="ECO:0000313" key="1">
    <source>
        <dbReference type="EMBL" id="KAG8235683.1"/>
    </source>
</evidence>
<reference evidence="1" key="1">
    <citation type="submission" date="2013-04" db="EMBL/GenBank/DDBJ databases">
        <authorList>
            <person name="Qu J."/>
            <person name="Murali S.C."/>
            <person name="Bandaranaike D."/>
            <person name="Bellair M."/>
            <person name="Blankenburg K."/>
            <person name="Chao H."/>
            <person name="Dinh H."/>
            <person name="Doddapaneni H."/>
            <person name="Downs B."/>
            <person name="Dugan-Rocha S."/>
            <person name="Elkadiri S."/>
            <person name="Gnanaolivu R.D."/>
            <person name="Hernandez B."/>
            <person name="Javaid M."/>
            <person name="Jayaseelan J.C."/>
            <person name="Lee S."/>
            <person name="Li M."/>
            <person name="Ming W."/>
            <person name="Munidasa M."/>
            <person name="Muniz J."/>
            <person name="Nguyen L."/>
            <person name="Ongeri F."/>
            <person name="Osuji N."/>
            <person name="Pu L.-L."/>
            <person name="Puazo M."/>
            <person name="Qu C."/>
            <person name="Quiroz J."/>
            <person name="Raj R."/>
            <person name="Weissenberger G."/>
            <person name="Xin Y."/>
            <person name="Zou X."/>
            <person name="Han Y."/>
            <person name="Richards S."/>
            <person name="Worley K."/>
            <person name="Muzny D."/>
            <person name="Gibbs R."/>
        </authorList>
    </citation>
    <scope>NUCLEOTIDE SEQUENCE</scope>
    <source>
        <strain evidence="1">Sampled in the wild</strain>
    </source>
</reference>
<dbReference type="GO" id="GO:0071897">
    <property type="term" value="P:DNA biosynthetic process"/>
    <property type="evidence" value="ECO:0007669"/>
    <property type="project" value="UniProtKB-ARBA"/>
</dbReference>
<sequence length="196" mass="22568">MVTKSKVVEMWECTFDRLVRENGALYDFNKTNPLFTDSPIDPWDAFFGGRTNCVRMFHKAEVESLEECPPLKVVEGLVKCMVVPPPSLYYPILPFRANGKILFPMCKTCALEENQGDCNHGDTDRSITGTWVSDEVKVAVREGYKVMKIHEVWHYTETSTYNPATGEGGLFREYIDCFLKMKQEARGIRTKCIRRY</sequence>
<reference evidence="1" key="2">
    <citation type="submission" date="2017-10" db="EMBL/GenBank/DDBJ databases">
        <title>Ladona fulva Genome sequencing and assembly.</title>
        <authorList>
            <person name="Murali S."/>
            <person name="Richards S."/>
            <person name="Bandaranaike D."/>
            <person name="Bellair M."/>
            <person name="Blankenburg K."/>
            <person name="Chao H."/>
            <person name="Dinh H."/>
            <person name="Doddapaneni H."/>
            <person name="Dugan-Rocha S."/>
            <person name="Elkadiri S."/>
            <person name="Gnanaolivu R."/>
            <person name="Hernandez B."/>
            <person name="Skinner E."/>
            <person name="Javaid M."/>
            <person name="Lee S."/>
            <person name="Li M."/>
            <person name="Ming W."/>
            <person name="Munidasa M."/>
            <person name="Muniz J."/>
            <person name="Nguyen L."/>
            <person name="Hughes D."/>
            <person name="Osuji N."/>
            <person name="Pu L.-L."/>
            <person name="Puazo M."/>
            <person name="Qu C."/>
            <person name="Quiroz J."/>
            <person name="Raj R."/>
            <person name="Weissenberger G."/>
            <person name="Xin Y."/>
            <person name="Zou X."/>
            <person name="Han Y."/>
            <person name="Worley K."/>
            <person name="Muzny D."/>
            <person name="Gibbs R."/>
        </authorList>
    </citation>
    <scope>NUCLEOTIDE SEQUENCE</scope>
    <source>
        <strain evidence="1">Sampled in the wild</strain>
    </source>
</reference>
<organism evidence="1 2">
    <name type="scientific">Ladona fulva</name>
    <name type="common">Scarce chaser dragonfly</name>
    <name type="synonym">Libellula fulva</name>
    <dbReference type="NCBI Taxonomy" id="123851"/>
    <lineage>
        <taxon>Eukaryota</taxon>
        <taxon>Metazoa</taxon>
        <taxon>Ecdysozoa</taxon>
        <taxon>Arthropoda</taxon>
        <taxon>Hexapoda</taxon>
        <taxon>Insecta</taxon>
        <taxon>Pterygota</taxon>
        <taxon>Palaeoptera</taxon>
        <taxon>Odonata</taxon>
        <taxon>Epiprocta</taxon>
        <taxon>Anisoptera</taxon>
        <taxon>Libelluloidea</taxon>
        <taxon>Libellulidae</taxon>
        <taxon>Ladona</taxon>
    </lineage>
</organism>
<dbReference type="SUPFAM" id="SSF56672">
    <property type="entry name" value="DNA/RNA polymerases"/>
    <property type="match status" value="1"/>
</dbReference>
<keyword evidence="2" id="KW-1185">Reference proteome</keyword>
<dbReference type="PANTHER" id="PTHR33568:SF3">
    <property type="entry name" value="DNA-DIRECTED DNA POLYMERASE"/>
    <property type="match status" value="1"/>
</dbReference>
<dbReference type="PANTHER" id="PTHR33568">
    <property type="entry name" value="DNA POLYMERASE"/>
    <property type="match status" value="1"/>
</dbReference>
<dbReference type="EMBL" id="KZ308939">
    <property type="protein sequence ID" value="KAG8235683.1"/>
    <property type="molecule type" value="Genomic_DNA"/>
</dbReference>
<proteinExistence type="predicted"/>